<evidence type="ECO:0000313" key="1">
    <source>
        <dbReference type="EMBL" id="KKL56726.1"/>
    </source>
</evidence>
<accession>A0A0F9DSK2</accession>
<reference evidence="1" key="1">
    <citation type="journal article" date="2015" name="Nature">
        <title>Complex archaea that bridge the gap between prokaryotes and eukaryotes.</title>
        <authorList>
            <person name="Spang A."/>
            <person name="Saw J.H."/>
            <person name="Jorgensen S.L."/>
            <person name="Zaremba-Niedzwiedzka K."/>
            <person name="Martijn J."/>
            <person name="Lind A.E."/>
            <person name="van Eijk R."/>
            <person name="Schleper C."/>
            <person name="Guy L."/>
            <person name="Ettema T.J."/>
        </authorList>
    </citation>
    <scope>NUCLEOTIDE SEQUENCE</scope>
</reference>
<organism evidence="1">
    <name type="scientific">marine sediment metagenome</name>
    <dbReference type="NCBI Taxonomy" id="412755"/>
    <lineage>
        <taxon>unclassified sequences</taxon>
        <taxon>metagenomes</taxon>
        <taxon>ecological metagenomes</taxon>
    </lineage>
</organism>
<protein>
    <submittedName>
        <fullName evidence="1">Uncharacterized protein</fullName>
    </submittedName>
</protein>
<proteinExistence type="predicted"/>
<sequence length="97" mass="10913">MIPTRIFLDLDDVCNDFTMHALKHVGCLGSYDPKWGFDIIAAANGLSSYSKFTPDAFWGLMAREVWASLPESEEFHSLLSKCEKLVGRENICILTAR</sequence>
<dbReference type="AlphaFoldDB" id="A0A0F9DSK2"/>
<gene>
    <name evidence="1" type="ORF">LCGC14_2242540</name>
</gene>
<comment type="caution">
    <text evidence="1">The sequence shown here is derived from an EMBL/GenBank/DDBJ whole genome shotgun (WGS) entry which is preliminary data.</text>
</comment>
<dbReference type="EMBL" id="LAZR01030398">
    <property type="protein sequence ID" value="KKL56726.1"/>
    <property type="molecule type" value="Genomic_DNA"/>
</dbReference>
<name>A0A0F9DSK2_9ZZZZ</name>